<reference evidence="3" key="1">
    <citation type="journal article" date="2013" name="Genome Biol. Evol.">
        <title>The genome sequence of Streptomyces lividans 66 reveals a novel tRNA-dependent peptide biosynthetic system within a metal-related genomic island.</title>
        <authorList>
            <person name="Cruz-Morales P."/>
            <person name="Vijgenboom E."/>
            <person name="Iruegas-Bocardo F."/>
            <person name="Girard G."/>
            <person name="Yanez-Guerra L.A."/>
            <person name="Ramos-Aboites H.E."/>
            <person name="Pernodet J.L."/>
            <person name="Anne J."/>
            <person name="van Wezel G.P."/>
            <person name="Barona-Gomez F."/>
        </authorList>
    </citation>
    <scope>NUCLEOTIDE SEQUENCE [LARGE SCALE GENOMIC DNA]</scope>
    <source>
        <strain evidence="3">1326</strain>
    </source>
</reference>
<dbReference type="AlphaFoldDB" id="A0A7U9DS40"/>
<feature type="compositionally biased region" description="Basic residues" evidence="1">
    <location>
        <begin position="196"/>
        <end position="213"/>
    </location>
</feature>
<gene>
    <name evidence="2" type="ORF">SLI_1326</name>
</gene>
<feature type="compositionally biased region" description="Gly residues" evidence="1">
    <location>
        <begin position="183"/>
        <end position="194"/>
    </location>
</feature>
<feature type="compositionally biased region" description="Basic and acidic residues" evidence="1">
    <location>
        <begin position="226"/>
        <end position="238"/>
    </location>
</feature>
<feature type="compositionally biased region" description="Basic and acidic residues" evidence="1">
    <location>
        <begin position="160"/>
        <end position="169"/>
    </location>
</feature>
<sequence length="291" mass="29710">MPATSRRPPAGGKFGERPAHPAQRLAGFVVVGPGTAAGPQRPVSVALRHRLGGDAVPGQGGEQRCGDGVGTVRHGRFLGAYGQTHVPVLQPPAQVDRLLDDLPADGPPAGDDLPRQAAADGAVVVGPGAGSGEPGPDEGFAQGEAQRDGVGAVLVGPFEGSHRPGGDRRRTARQVAGERDGVHGVGRRTGGALGHGRLRPRPGPRRPAGRGARRAGPGGGGGAGGGRDRAGLYRDAGRRLGPPGAPGRRGPVRPCRRPTGAAIMWLESQVRLGVRPSRTTYLPPRPKNRIA</sequence>
<proteinExistence type="predicted"/>
<organism evidence="2 3">
    <name type="scientific">Streptomyces lividans 1326</name>
    <dbReference type="NCBI Taxonomy" id="1200984"/>
    <lineage>
        <taxon>Bacteria</taxon>
        <taxon>Bacillati</taxon>
        <taxon>Actinomycetota</taxon>
        <taxon>Actinomycetes</taxon>
        <taxon>Kitasatosporales</taxon>
        <taxon>Streptomycetaceae</taxon>
        <taxon>Streptomyces</taxon>
    </lineage>
</organism>
<accession>A0A7U9DS40</accession>
<feature type="region of interest" description="Disordered" evidence="1">
    <location>
        <begin position="123"/>
        <end position="143"/>
    </location>
</feature>
<evidence type="ECO:0000313" key="2">
    <source>
        <dbReference type="EMBL" id="EOY46043.1"/>
    </source>
</evidence>
<feature type="compositionally biased region" description="Gly residues" evidence="1">
    <location>
        <begin position="216"/>
        <end position="225"/>
    </location>
</feature>
<dbReference type="EMBL" id="CM001889">
    <property type="protein sequence ID" value="EOY46043.1"/>
    <property type="molecule type" value="Genomic_DNA"/>
</dbReference>
<name>A0A7U9DS40_STRLI</name>
<evidence type="ECO:0000256" key="1">
    <source>
        <dbReference type="SAM" id="MobiDB-lite"/>
    </source>
</evidence>
<feature type="region of interest" description="Disordered" evidence="1">
    <location>
        <begin position="155"/>
        <end position="256"/>
    </location>
</feature>
<feature type="region of interest" description="Disordered" evidence="1">
    <location>
        <begin position="1"/>
        <end position="21"/>
    </location>
</feature>
<dbReference type="Proteomes" id="UP000014062">
    <property type="component" value="Chromosome"/>
</dbReference>
<feature type="compositionally biased region" description="Low complexity" evidence="1">
    <location>
        <begin position="239"/>
        <end position="249"/>
    </location>
</feature>
<evidence type="ECO:0000313" key="3">
    <source>
        <dbReference type="Proteomes" id="UP000014062"/>
    </source>
</evidence>
<protein>
    <submittedName>
        <fullName evidence="2">Uncharacterized protein</fullName>
    </submittedName>
</protein>